<dbReference type="AlphaFoldDB" id="A0AAV2FFQ7"/>
<dbReference type="Proteomes" id="UP001497516">
    <property type="component" value="Chromosome 6"/>
</dbReference>
<keyword evidence="2" id="KW-1185">Reference proteome</keyword>
<evidence type="ECO:0000313" key="1">
    <source>
        <dbReference type="EMBL" id="CAL1396819.1"/>
    </source>
</evidence>
<sequence>MWAHLSVDNDHLVEILWLSLWVNFGVVPSGVHVNGTIGEEALIEYNQSPMELIVGDCAQFLGPNLASDKFV</sequence>
<protein>
    <submittedName>
        <fullName evidence="1">Uncharacterized protein</fullName>
    </submittedName>
</protein>
<gene>
    <name evidence="1" type="ORF">LTRI10_LOCUS37165</name>
</gene>
<evidence type="ECO:0000313" key="2">
    <source>
        <dbReference type="Proteomes" id="UP001497516"/>
    </source>
</evidence>
<proteinExistence type="predicted"/>
<organism evidence="1 2">
    <name type="scientific">Linum trigynum</name>
    <dbReference type="NCBI Taxonomy" id="586398"/>
    <lineage>
        <taxon>Eukaryota</taxon>
        <taxon>Viridiplantae</taxon>
        <taxon>Streptophyta</taxon>
        <taxon>Embryophyta</taxon>
        <taxon>Tracheophyta</taxon>
        <taxon>Spermatophyta</taxon>
        <taxon>Magnoliopsida</taxon>
        <taxon>eudicotyledons</taxon>
        <taxon>Gunneridae</taxon>
        <taxon>Pentapetalae</taxon>
        <taxon>rosids</taxon>
        <taxon>fabids</taxon>
        <taxon>Malpighiales</taxon>
        <taxon>Linaceae</taxon>
        <taxon>Linum</taxon>
    </lineage>
</organism>
<name>A0AAV2FFQ7_9ROSI</name>
<reference evidence="1 2" key="1">
    <citation type="submission" date="2024-04" db="EMBL/GenBank/DDBJ databases">
        <authorList>
            <person name="Fracassetti M."/>
        </authorList>
    </citation>
    <scope>NUCLEOTIDE SEQUENCE [LARGE SCALE GENOMIC DNA]</scope>
</reference>
<accession>A0AAV2FFQ7</accession>
<dbReference type="EMBL" id="OZ034819">
    <property type="protein sequence ID" value="CAL1396819.1"/>
    <property type="molecule type" value="Genomic_DNA"/>
</dbReference>